<reference evidence="2" key="1">
    <citation type="journal article" date="2020" name="Nature">
        <title>Giant virus diversity and host interactions through global metagenomics.</title>
        <authorList>
            <person name="Schulz F."/>
            <person name="Roux S."/>
            <person name="Paez-Espino D."/>
            <person name="Jungbluth S."/>
            <person name="Walsh D.A."/>
            <person name="Denef V.J."/>
            <person name="McMahon K.D."/>
            <person name="Konstantinidis K.T."/>
            <person name="Eloe-Fadrosh E.A."/>
            <person name="Kyrpides N.C."/>
            <person name="Woyke T."/>
        </authorList>
    </citation>
    <scope>NUCLEOTIDE SEQUENCE</scope>
    <source>
        <strain evidence="2">GVMAG-M-3300009149-34</strain>
    </source>
</reference>
<dbReference type="EMBL" id="MN738893">
    <property type="protein sequence ID" value="QHT30196.1"/>
    <property type="molecule type" value="Genomic_DNA"/>
</dbReference>
<accession>A0A6C0ELZ8</accession>
<sequence>MKKDLCLKVMIAVLAVLGISVILNKKEGFLNLTPGVYPDSDTKGLLYPTYQMKNNPGLSDLDMERAYTLYPTFAVGSYAQITNNKRYWDSPCNGLTMPSDMCGGLYKLRHCDHAPIVPPKEHCNRVNYYCGK</sequence>
<dbReference type="AlphaFoldDB" id="A0A6C0ELZ8"/>
<keyword evidence="1" id="KW-0472">Membrane</keyword>
<name>A0A6C0ELZ8_9ZZZZ</name>
<keyword evidence="1" id="KW-0812">Transmembrane</keyword>
<evidence type="ECO:0000256" key="1">
    <source>
        <dbReference type="SAM" id="Phobius"/>
    </source>
</evidence>
<proteinExistence type="predicted"/>
<evidence type="ECO:0000313" key="2">
    <source>
        <dbReference type="EMBL" id="QHT30196.1"/>
    </source>
</evidence>
<organism evidence="2">
    <name type="scientific">viral metagenome</name>
    <dbReference type="NCBI Taxonomy" id="1070528"/>
    <lineage>
        <taxon>unclassified sequences</taxon>
        <taxon>metagenomes</taxon>
        <taxon>organismal metagenomes</taxon>
    </lineage>
</organism>
<feature type="transmembrane region" description="Helical" evidence="1">
    <location>
        <begin position="5"/>
        <end position="23"/>
    </location>
</feature>
<keyword evidence="1" id="KW-1133">Transmembrane helix</keyword>
<protein>
    <submittedName>
        <fullName evidence="2">Uncharacterized protein</fullName>
    </submittedName>
</protein>